<keyword evidence="7" id="KW-0406">Ion transport</keyword>
<dbReference type="AlphaFoldDB" id="A0AAC9FF79"/>
<evidence type="ECO:0000256" key="5">
    <source>
        <dbReference type="ARBA" id="ARBA00022692"/>
    </source>
</evidence>
<dbReference type="PANTHER" id="PTHR32552:SF81">
    <property type="entry name" value="TONB-DEPENDENT OUTER MEMBRANE RECEPTOR"/>
    <property type="match status" value="1"/>
</dbReference>
<dbReference type="GO" id="GO:0006826">
    <property type="term" value="P:iron ion transport"/>
    <property type="evidence" value="ECO:0007669"/>
    <property type="project" value="UniProtKB-KW"/>
</dbReference>
<protein>
    <recommendedName>
        <fullName evidence="18">TonB-dependent receptor</fullName>
    </recommendedName>
</protein>
<dbReference type="GO" id="GO:0009279">
    <property type="term" value="C:cell outer membrane"/>
    <property type="evidence" value="ECO:0007669"/>
    <property type="project" value="UniProtKB-SubCell"/>
</dbReference>
<keyword evidence="10 11" id="KW-0998">Cell outer membrane</keyword>
<comment type="similarity">
    <text evidence="11 12">Belongs to the TonB-dependent receptor family.</text>
</comment>
<dbReference type="InterPro" id="IPR039426">
    <property type="entry name" value="TonB-dep_rcpt-like"/>
</dbReference>
<dbReference type="KEGG" id="smaz:LH19_13700"/>
<sequence>MTKFRFAAVSTLVLAATLGATPGFAQDSAATPAAAESEDDGVIVVTARKRDETLSDVPIAVTAIDGDTLTARGINSVREAAVLSPGLNINSDGSGRAFVAIRGVGVTLVQSVQPGVGLFIDGIYQPNTAYLNNPLLDVDRIEVLRGPQGTLYGKNTLGGAINVITRQPSNDFEVRANGSYAGPDNSWLVSGAVSGPIIDDVLGFRIAASHRQQDGFLTNTILNKDANRFNTDSVNATLRFTPADGFSLTVKGYYDWVDGVNIPYSRVTGPKDYRRDVTFNTLNQISYKYRGINARAEADLGGGSKLSVIGAYDMRNSFAPDSDGDFGPDNTVRSIGRDSLRTMTIETRLDSEWSDQFSTLVGLFTSNEQTRVNNTDTINLIHPLLGPVNIVRNTTAKNVADTYAAFGTLFWKPTADWEVALGLRYDRENRVSRGTVDSVTTSILGVMPATSLTSAKLKSSEWQPKLTVSRKWTPDLMTYVSVARGYRGGGFNAPTAPVAVRTYGGDSAWTYEAGAKYTGAGLMLSGAVFYNDYKNYIGLNSIAPAEGGGLVTVDLNTGDVESYGIELEALVRPVPAWTIRGGFTYMHARITDPTAYETTTGRTLSSDRLTFQPDWLANISTDYRIETGADSEVVLGAGLFGKGKRLAATLNETTPTILDSYWLANASIAYRTGPVEVALFANNLFNTEYFESYIEKTTLALAGLPASDLGITGDRRRYGVRASLKF</sequence>
<keyword evidence="5 11" id="KW-0812">Transmembrane</keyword>
<evidence type="ECO:0008006" key="18">
    <source>
        <dbReference type="Google" id="ProtNLM"/>
    </source>
</evidence>
<dbReference type="InterPro" id="IPR000531">
    <property type="entry name" value="Beta-barrel_TonB"/>
</dbReference>
<evidence type="ECO:0000256" key="10">
    <source>
        <dbReference type="ARBA" id="ARBA00023237"/>
    </source>
</evidence>
<evidence type="ECO:0000256" key="6">
    <source>
        <dbReference type="ARBA" id="ARBA00023004"/>
    </source>
</evidence>
<keyword evidence="13" id="KW-0732">Signal</keyword>
<name>A0AAC9FF79_SPHMC</name>
<accession>A0AAC9FF79</accession>
<evidence type="ECO:0000313" key="16">
    <source>
        <dbReference type="EMBL" id="AMU88638.1"/>
    </source>
</evidence>
<keyword evidence="17" id="KW-1185">Reference proteome</keyword>
<evidence type="ECO:0000256" key="9">
    <source>
        <dbReference type="ARBA" id="ARBA00023136"/>
    </source>
</evidence>
<evidence type="ECO:0000256" key="11">
    <source>
        <dbReference type="PROSITE-ProRule" id="PRU01360"/>
    </source>
</evidence>
<feature type="domain" description="TonB-dependent receptor-like beta-barrel" evidence="14">
    <location>
        <begin position="235"/>
        <end position="684"/>
    </location>
</feature>
<dbReference type="Pfam" id="PF00593">
    <property type="entry name" value="TonB_dep_Rec_b-barrel"/>
    <property type="match status" value="1"/>
</dbReference>
<dbReference type="Gene3D" id="2.40.170.20">
    <property type="entry name" value="TonB-dependent receptor, beta-barrel domain"/>
    <property type="match status" value="1"/>
</dbReference>
<feature type="domain" description="TonB-dependent receptor plug" evidence="15">
    <location>
        <begin position="54"/>
        <end position="160"/>
    </location>
</feature>
<dbReference type="Pfam" id="PF07715">
    <property type="entry name" value="Plug"/>
    <property type="match status" value="1"/>
</dbReference>
<evidence type="ECO:0000256" key="4">
    <source>
        <dbReference type="ARBA" id="ARBA00022496"/>
    </source>
</evidence>
<keyword evidence="8 12" id="KW-0798">TonB box</keyword>
<keyword evidence="2 11" id="KW-0813">Transport</keyword>
<evidence type="ECO:0000256" key="12">
    <source>
        <dbReference type="RuleBase" id="RU003357"/>
    </source>
</evidence>
<dbReference type="PROSITE" id="PS52016">
    <property type="entry name" value="TONB_DEPENDENT_REC_3"/>
    <property type="match status" value="1"/>
</dbReference>
<dbReference type="SUPFAM" id="SSF56935">
    <property type="entry name" value="Porins"/>
    <property type="match status" value="1"/>
</dbReference>
<evidence type="ECO:0000256" key="8">
    <source>
        <dbReference type="ARBA" id="ARBA00023077"/>
    </source>
</evidence>
<reference evidence="17" key="1">
    <citation type="submission" date="2015-11" db="EMBL/GenBank/DDBJ databases">
        <title>Complete genome sequence of a polyethylene-glycol degrader Sphingopyxis macrogoltabida 203N (NBRC 111659).</title>
        <authorList>
            <person name="Yoshiyuki O."/>
            <person name="Shouta N."/>
            <person name="Nagata Y."/>
            <person name="Numata M."/>
            <person name="Tsuchikane K."/>
            <person name="Hosoyama A."/>
            <person name="Yamazoe A."/>
            <person name="Tsuda M."/>
            <person name="Fujita N."/>
            <person name="Kawai F."/>
        </authorList>
    </citation>
    <scope>NUCLEOTIDE SEQUENCE [LARGE SCALE GENOMIC DNA]</scope>
    <source>
        <strain evidence="17">203N</strain>
    </source>
</reference>
<evidence type="ECO:0000256" key="1">
    <source>
        <dbReference type="ARBA" id="ARBA00004571"/>
    </source>
</evidence>
<evidence type="ECO:0000256" key="2">
    <source>
        <dbReference type="ARBA" id="ARBA00022448"/>
    </source>
</evidence>
<dbReference type="Proteomes" id="UP000076088">
    <property type="component" value="Chromosome"/>
</dbReference>
<dbReference type="PANTHER" id="PTHR32552">
    <property type="entry name" value="FERRICHROME IRON RECEPTOR-RELATED"/>
    <property type="match status" value="1"/>
</dbReference>
<gene>
    <name evidence="16" type="ORF">ATM17_06225</name>
</gene>
<evidence type="ECO:0000313" key="17">
    <source>
        <dbReference type="Proteomes" id="UP000076088"/>
    </source>
</evidence>
<reference evidence="16 17" key="2">
    <citation type="journal article" date="2016" name="Genome Announc.">
        <title>Complete Genome Sequence of Sphingopyxis macrogoltabida Strain 203N (NBRC 111659), a Polyethylene Glycol Degrader.</title>
        <authorList>
            <person name="Ohtsubo Y."/>
            <person name="Nonoyama S."/>
            <person name="Nagata Y."/>
            <person name="Numata M."/>
            <person name="Tsuchikane K."/>
            <person name="Hosoyama A."/>
            <person name="Yamazoe A."/>
            <person name="Tsuda M."/>
            <person name="Fujita N."/>
            <person name="Kawai F."/>
        </authorList>
    </citation>
    <scope>NUCLEOTIDE SEQUENCE [LARGE SCALE GENOMIC DNA]</scope>
    <source>
        <strain evidence="16 17">203N</strain>
    </source>
</reference>
<dbReference type="InterPro" id="IPR012910">
    <property type="entry name" value="Plug_dom"/>
</dbReference>
<evidence type="ECO:0000256" key="3">
    <source>
        <dbReference type="ARBA" id="ARBA00022452"/>
    </source>
</evidence>
<feature type="chain" id="PRO_5041925590" description="TonB-dependent receptor" evidence="13">
    <location>
        <begin position="26"/>
        <end position="726"/>
    </location>
</feature>
<dbReference type="EMBL" id="CP013344">
    <property type="protein sequence ID" value="AMU88638.1"/>
    <property type="molecule type" value="Genomic_DNA"/>
</dbReference>
<keyword evidence="9 11" id="KW-0472">Membrane</keyword>
<proteinExistence type="inferred from homology"/>
<dbReference type="RefSeq" id="WP_054728773.1">
    <property type="nucleotide sequence ID" value="NZ_CP009429.1"/>
</dbReference>
<evidence type="ECO:0000259" key="14">
    <source>
        <dbReference type="Pfam" id="PF00593"/>
    </source>
</evidence>
<feature type="signal peptide" evidence="13">
    <location>
        <begin position="1"/>
        <end position="25"/>
    </location>
</feature>
<comment type="subcellular location">
    <subcellularLocation>
        <location evidence="1 11">Cell outer membrane</location>
        <topology evidence="1 11">Multi-pass membrane protein</topology>
    </subcellularLocation>
</comment>
<dbReference type="CDD" id="cd01347">
    <property type="entry name" value="ligand_gated_channel"/>
    <property type="match status" value="1"/>
</dbReference>
<keyword evidence="3 11" id="KW-1134">Transmembrane beta strand</keyword>
<keyword evidence="6" id="KW-0408">Iron</keyword>
<evidence type="ECO:0000259" key="15">
    <source>
        <dbReference type="Pfam" id="PF07715"/>
    </source>
</evidence>
<evidence type="ECO:0000256" key="13">
    <source>
        <dbReference type="SAM" id="SignalP"/>
    </source>
</evidence>
<organism evidence="16 17">
    <name type="scientific">Sphingopyxis macrogoltabida</name>
    <name type="common">Sphingomonas macrogoltabidus</name>
    <dbReference type="NCBI Taxonomy" id="33050"/>
    <lineage>
        <taxon>Bacteria</taxon>
        <taxon>Pseudomonadati</taxon>
        <taxon>Pseudomonadota</taxon>
        <taxon>Alphaproteobacteria</taxon>
        <taxon>Sphingomonadales</taxon>
        <taxon>Sphingomonadaceae</taxon>
        <taxon>Sphingopyxis</taxon>
    </lineage>
</organism>
<evidence type="ECO:0000256" key="7">
    <source>
        <dbReference type="ARBA" id="ARBA00023065"/>
    </source>
</evidence>
<keyword evidence="4" id="KW-0410">Iron transport</keyword>
<dbReference type="InterPro" id="IPR036942">
    <property type="entry name" value="Beta-barrel_TonB_sf"/>
</dbReference>